<evidence type="ECO:0000256" key="1">
    <source>
        <dbReference type="ARBA" id="ARBA00004477"/>
    </source>
</evidence>
<feature type="transmembrane region" description="Helical" evidence="12">
    <location>
        <begin position="165"/>
        <end position="185"/>
    </location>
</feature>
<evidence type="ECO:0000256" key="7">
    <source>
        <dbReference type="ARBA" id="ARBA00022824"/>
    </source>
</evidence>
<dbReference type="PANTHER" id="PTHR22760">
    <property type="entry name" value="GLYCOSYLTRANSFERASE"/>
    <property type="match status" value="1"/>
</dbReference>
<evidence type="ECO:0000256" key="4">
    <source>
        <dbReference type="ARBA" id="ARBA00022676"/>
    </source>
</evidence>
<feature type="transmembrane region" description="Helical" evidence="12">
    <location>
        <begin position="373"/>
        <end position="393"/>
    </location>
</feature>
<accession>A0A9W9J533</accession>
<feature type="transmembrane region" description="Helical" evidence="12">
    <location>
        <begin position="6"/>
        <end position="25"/>
    </location>
</feature>
<dbReference type="EC" id="2.4.1.-" evidence="12"/>
<reference evidence="13" key="1">
    <citation type="submission" date="2022-12" db="EMBL/GenBank/DDBJ databases">
        <authorList>
            <person name="Petersen C."/>
        </authorList>
    </citation>
    <scope>NUCLEOTIDE SEQUENCE</scope>
    <source>
        <strain evidence="13">IBT 15544</strain>
    </source>
</reference>
<reference evidence="13" key="2">
    <citation type="journal article" date="2023" name="IMA Fungus">
        <title>Comparative genomic study of the Penicillium genus elucidates a diverse pangenome and 15 lateral gene transfer events.</title>
        <authorList>
            <person name="Petersen C."/>
            <person name="Sorensen T."/>
            <person name="Nielsen M.R."/>
            <person name="Sondergaard T.E."/>
            <person name="Sorensen J.L."/>
            <person name="Fitzpatrick D.A."/>
            <person name="Frisvad J.C."/>
            <person name="Nielsen K.L."/>
        </authorList>
    </citation>
    <scope>NUCLEOTIDE SEQUENCE</scope>
    <source>
        <strain evidence="13">IBT 15544</strain>
    </source>
</reference>
<keyword evidence="9 12" id="KW-0472">Membrane</keyword>
<evidence type="ECO:0000256" key="3">
    <source>
        <dbReference type="ARBA" id="ARBA00007063"/>
    </source>
</evidence>
<dbReference type="GeneID" id="83183847"/>
<feature type="transmembrane region" description="Helical" evidence="12">
    <location>
        <begin position="141"/>
        <end position="159"/>
    </location>
</feature>
<dbReference type="EMBL" id="JAPQKR010000016">
    <property type="protein sequence ID" value="KAJ5190505.1"/>
    <property type="molecule type" value="Genomic_DNA"/>
</dbReference>
<comment type="function">
    <text evidence="10">Mannosyltransferase that operates in the biosynthetic pathway of dolichol-linked oligosaccharides, the glycan precursors employed in protein asparagine (N)-glycosylation. The assembly of dolichol-linked oligosaccharides begins on the cytosolic side of the endoplasmic reticulum membrane and finishes in its lumen. The sequential addition of sugars to dolichol pyrophosphate produces dolichol-linked oligosaccharides containing fourteen sugars, including two GlcNAcs, nine mannoses and three glucoses. Once assembled, the oligosaccharide is transferred from the lipid to nascent proteins by oligosaccharyltransferases. In the lumen of the endoplasmic reticulum, adds the eighth mannose residue in an alpha-1,6 linkage onto Man(7)GlcNAc(2)-PP-dolichol to produce Man(8)GlcNAc(2)-PP-dolichol.</text>
</comment>
<keyword evidence="6 12" id="KW-0812">Transmembrane</keyword>
<comment type="catalytic activity">
    <reaction evidence="11">
        <text>an alpha-D-Man-(1-&gt;2)-alpha-D-Man-(1-&gt;2)-alpha-D-Man-(1-&gt;3)-[alpha-D-Man-(1-&gt;2)-alpha-D-Man-(1-&gt;3)-alpha-D-Man-(1-&gt;6)]-beta-D-Man-(1-&gt;4)-beta-D-GlcNAc-(1-&gt;4)-alpha-D-GlcNAc-diphospho-di-trans,poly-cis-dolichol + a di-trans,poly-cis-dolichyl beta-D-mannosyl phosphate = an alpha-D-Man-(1-&gt;2)-alpha-D-Man-(1-&gt;2)-alpha-D-Man-(1-&gt;3)-[alpha-D-Man-(1-&gt;2)-alpha-D-Man-(1-&gt;3)-[alpha-D-Man-(1-&gt;6)]-alpha-D-Man-(1-&gt;6)]-beta-D-Man-(1-&gt;4)-beta-D-GlcNAc-(1-&gt;4)-alpha-D-GlcNAc-diphospho-di-trans,poly-cis-dolichol + a di-trans,poly-cis-dolichyl phosphate + H(+)</text>
        <dbReference type="Rhea" id="RHEA:29535"/>
        <dbReference type="Rhea" id="RHEA-COMP:19498"/>
        <dbReference type="Rhea" id="RHEA-COMP:19501"/>
        <dbReference type="Rhea" id="RHEA-COMP:19518"/>
        <dbReference type="Rhea" id="RHEA-COMP:19519"/>
        <dbReference type="ChEBI" id="CHEBI:15378"/>
        <dbReference type="ChEBI" id="CHEBI:57683"/>
        <dbReference type="ChEBI" id="CHEBI:58211"/>
        <dbReference type="ChEBI" id="CHEBI:132517"/>
        <dbReference type="ChEBI" id="CHEBI:132519"/>
        <dbReference type="EC" id="2.4.1.260"/>
    </reaction>
    <physiologicalReaction direction="left-to-right" evidence="11">
        <dbReference type="Rhea" id="RHEA:29536"/>
    </physiologicalReaction>
</comment>
<dbReference type="RefSeq" id="XP_058303445.1">
    <property type="nucleotide sequence ID" value="XM_058456546.1"/>
</dbReference>
<dbReference type="GO" id="GO:0005789">
    <property type="term" value="C:endoplasmic reticulum membrane"/>
    <property type="evidence" value="ECO:0007669"/>
    <property type="project" value="UniProtKB-SubCell"/>
</dbReference>
<feature type="transmembrane region" description="Helical" evidence="12">
    <location>
        <begin position="229"/>
        <end position="252"/>
    </location>
</feature>
<evidence type="ECO:0000256" key="10">
    <source>
        <dbReference type="ARBA" id="ARBA00044721"/>
    </source>
</evidence>
<evidence type="ECO:0000256" key="6">
    <source>
        <dbReference type="ARBA" id="ARBA00022692"/>
    </source>
</evidence>
<keyword evidence="5" id="KW-0808">Transferase</keyword>
<feature type="transmembrane region" description="Helical" evidence="12">
    <location>
        <begin position="400"/>
        <end position="419"/>
    </location>
</feature>
<dbReference type="GO" id="GO:0052917">
    <property type="term" value="F:dol-P-Man:Man(7)GlcNAc(2)-PP-Dol alpha-1,6-mannosyltransferase activity"/>
    <property type="evidence" value="ECO:0007669"/>
    <property type="project" value="UniProtKB-EC"/>
</dbReference>
<evidence type="ECO:0000256" key="11">
    <source>
        <dbReference type="ARBA" id="ARBA00048899"/>
    </source>
</evidence>
<dbReference type="AlphaFoldDB" id="A0A9W9J533"/>
<dbReference type="PANTHER" id="PTHR22760:SF1">
    <property type="entry name" value="DOL-P-MAN:MAN(7)GLCNAC(2)-PP-DOL ALPHA-1,6-MANNOSYLTRANSFERASE"/>
    <property type="match status" value="1"/>
</dbReference>
<evidence type="ECO:0000313" key="14">
    <source>
        <dbReference type="Proteomes" id="UP001150904"/>
    </source>
</evidence>
<sequence>MRHVFTFLAILLPTLIFLHLLVAPYTKVEESFHVQATHDILVHGFPADTPDLDHSNYDHFAFPGAVPRTAIGAVILAKLSRPVIALSNAINPPGIAGGSLYSNGTDHLNLSEAEAPSGIAVALAKFSNYLPTLSNGADRQILARAILGLYNAFALLVYARGVRRSFGVVVATWYLAFQGSQFHLIYYASRPLSNMFAFGLTTLAMRYLLPDSMIRIGRSGDCRLSLLLLTMAGVIFRSELAVLVATQTLFLLITRQARFFQDAVYAGLLGLVVGLFATVFTDSLFWDRLLWPELDAFLFNVVSGQSSEWGIDPWYFYFLNALPRLLLNPLTYLIALPVALRQPATRQPAIPLLVPSLAFVALYSVIPHKEWRFIIYVIPSLTTAASLGAGYLWTHRSRSLFARIASHFLVLSTLASFLLSNLVLLPASAANYPGAHALNLLHRHHNQAAAGADSQPNGASVYLGNLACQTGVTRFLQQPATLGWHYDKTEDEATKSLGTFWDKFDYILVEASADPEYKDSDETQLRDALPDSIWETAETVNGFAGISILRPGSPADGAAERKLLSMVGGHRAVNLYEQLRDSVRKVVLRGWWVELKMRPKLKVLKRVRGN</sequence>
<evidence type="ECO:0000256" key="2">
    <source>
        <dbReference type="ARBA" id="ARBA00004922"/>
    </source>
</evidence>
<feature type="transmembrane region" description="Helical" evidence="12">
    <location>
        <begin position="348"/>
        <end position="367"/>
    </location>
</feature>
<dbReference type="Proteomes" id="UP001150904">
    <property type="component" value="Unassembled WGS sequence"/>
</dbReference>
<comment type="subcellular location">
    <subcellularLocation>
        <location evidence="1 12">Endoplasmic reticulum membrane</location>
        <topology evidence="1 12">Multi-pass membrane protein</topology>
    </subcellularLocation>
</comment>
<evidence type="ECO:0000256" key="8">
    <source>
        <dbReference type="ARBA" id="ARBA00022989"/>
    </source>
</evidence>
<evidence type="ECO:0000256" key="9">
    <source>
        <dbReference type="ARBA" id="ARBA00023136"/>
    </source>
</evidence>
<keyword evidence="4 12" id="KW-0328">Glycosyltransferase</keyword>
<evidence type="ECO:0000256" key="12">
    <source>
        <dbReference type="RuleBase" id="RU363075"/>
    </source>
</evidence>
<evidence type="ECO:0000256" key="5">
    <source>
        <dbReference type="ARBA" id="ARBA00022679"/>
    </source>
</evidence>
<dbReference type="GO" id="GO:0006487">
    <property type="term" value="P:protein N-linked glycosylation"/>
    <property type="evidence" value="ECO:0007669"/>
    <property type="project" value="TreeGrafter"/>
</dbReference>
<keyword evidence="14" id="KW-1185">Reference proteome</keyword>
<feature type="transmembrane region" description="Helical" evidence="12">
    <location>
        <begin position="314"/>
        <end position="336"/>
    </location>
</feature>
<keyword evidence="7 12" id="KW-0256">Endoplasmic reticulum</keyword>
<organism evidence="13 14">
    <name type="scientific">Penicillium cinerascens</name>
    <dbReference type="NCBI Taxonomy" id="70096"/>
    <lineage>
        <taxon>Eukaryota</taxon>
        <taxon>Fungi</taxon>
        <taxon>Dikarya</taxon>
        <taxon>Ascomycota</taxon>
        <taxon>Pezizomycotina</taxon>
        <taxon>Eurotiomycetes</taxon>
        <taxon>Eurotiomycetidae</taxon>
        <taxon>Eurotiales</taxon>
        <taxon>Aspergillaceae</taxon>
        <taxon>Penicillium</taxon>
    </lineage>
</organism>
<feature type="transmembrane region" description="Helical" evidence="12">
    <location>
        <begin position="264"/>
        <end position="286"/>
    </location>
</feature>
<evidence type="ECO:0000313" key="13">
    <source>
        <dbReference type="EMBL" id="KAJ5190505.1"/>
    </source>
</evidence>
<comment type="pathway">
    <text evidence="2">Protein modification; protein glycosylation.</text>
</comment>
<dbReference type="InterPro" id="IPR005599">
    <property type="entry name" value="GPI_mannosylTrfase"/>
</dbReference>
<comment type="caution">
    <text evidence="13">The sequence shown here is derived from an EMBL/GenBank/DDBJ whole genome shotgun (WGS) entry which is preliminary data.</text>
</comment>
<proteinExistence type="inferred from homology"/>
<dbReference type="Pfam" id="PF03901">
    <property type="entry name" value="Glyco_transf_22"/>
    <property type="match status" value="1"/>
</dbReference>
<name>A0A9W9J533_9EURO</name>
<dbReference type="OrthoDB" id="19039at2759"/>
<gene>
    <name evidence="13" type="ORF">N7498_009490</name>
</gene>
<keyword evidence="8 12" id="KW-1133">Transmembrane helix</keyword>
<protein>
    <recommendedName>
        <fullName evidence="12">Mannosyltransferase</fullName>
        <ecNumber evidence="12">2.4.1.-</ecNumber>
    </recommendedName>
</protein>
<comment type="similarity">
    <text evidence="3 12">Belongs to the glycosyltransferase 22 family.</text>
</comment>